<sequence>MKIDGEVHCLWRAFDHEGEFLKSLVTKRRDRKTALVFLKKLMKRYGNPHAIITDRLRSYSAAMKVVGNGASQDVGRWETIAVKTPISRFGDEGRRC</sequence>
<keyword evidence="3" id="KW-1185">Reference proteome</keyword>
<organism evidence="2 3">
    <name type="scientific">Sneathiella sedimenti</name>
    <dbReference type="NCBI Taxonomy" id="2816034"/>
    <lineage>
        <taxon>Bacteria</taxon>
        <taxon>Pseudomonadati</taxon>
        <taxon>Pseudomonadota</taxon>
        <taxon>Alphaproteobacteria</taxon>
        <taxon>Sneathiellales</taxon>
        <taxon>Sneathiellaceae</taxon>
        <taxon>Sneathiella</taxon>
    </lineage>
</organism>
<comment type="caution">
    <text evidence="2">The sequence shown here is derived from an EMBL/GenBank/DDBJ whole genome shotgun (WGS) entry which is preliminary data.</text>
</comment>
<feature type="domain" description="DDE" evidence="1">
    <location>
        <begin position="1"/>
        <end position="68"/>
    </location>
</feature>
<evidence type="ECO:0000313" key="2">
    <source>
        <dbReference type="EMBL" id="MBO0335352.1"/>
    </source>
</evidence>
<dbReference type="InterPro" id="IPR032874">
    <property type="entry name" value="DDE_dom"/>
</dbReference>
<dbReference type="Pfam" id="PF13610">
    <property type="entry name" value="DDE_Tnp_IS240"/>
    <property type="match status" value="1"/>
</dbReference>
<reference evidence="2 3" key="1">
    <citation type="submission" date="2021-03" db="EMBL/GenBank/DDBJ databases">
        <title>Sneathiella sp. CAU 1612 isolated from Kang Won-do.</title>
        <authorList>
            <person name="Kim W."/>
        </authorList>
    </citation>
    <scope>NUCLEOTIDE SEQUENCE [LARGE SCALE GENOMIC DNA]</scope>
    <source>
        <strain evidence="2 3">CAU 1612</strain>
    </source>
</reference>
<gene>
    <name evidence="2" type="ORF">J0X12_17150</name>
</gene>
<evidence type="ECO:0000313" key="3">
    <source>
        <dbReference type="Proteomes" id="UP000664761"/>
    </source>
</evidence>
<dbReference type="InterPro" id="IPR052183">
    <property type="entry name" value="IS_Transposase"/>
</dbReference>
<proteinExistence type="predicted"/>
<evidence type="ECO:0000259" key="1">
    <source>
        <dbReference type="Pfam" id="PF13610"/>
    </source>
</evidence>
<dbReference type="PANTHER" id="PTHR35528">
    <property type="entry name" value="BLL1675 PROTEIN"/>
    <property type="match status" value="1"/>
</dbReference>
<dbReference type="EMBL" id="JAFLNC010000006">
    <property type="protein sequence ID" value="MBO0335352.1"/>
    <property type="molecule type" value="Genomic_DNA"/>
</dbReference>
<protein>
    <submittedName>
        <fullName evidence="2">DDE-type integrase/transposase/recombinase</fullName>
    </submittedName>
</protein>
<accession>A0ABS3FBN8</accession>
<name>A0ABS3FBN8_9PROT</name>
<dbReference type="Proteomes" id="UP000664761">
    <property type="component" value="Unassembled WGS sequence"/>
</dbReference>
<dbReference type="PANTHER" id="PTHR35528:SF3">
    <property type="entry name" value="BLL1675 PROTEIN"/>
    <property type="match status" value="1"/>
</dbReference>